<name>A0A8C5M7D1_9ANUR</name>
<proteinExistence type="predicted"/>
<reference evidence="2" key="2">
    <citation type="submission" date="2025-09" db="UniProtKB">
        <authorList>
            <consortium name="Ensembl"/>
        </authorList>
    </citation>
    <scope>IDENTIFICATION</scope>
</reference>
<evidence type="ECO:0000313" key="3">
    <source>
        <dbReference type="Proteomes" id="UP000694569"/>
    </source>
</evidence>
<evidence type="ECO:0000256" key="1">
    <source>
        <dbReference type="SAM" id="SignalP"/>
    </source>
</evidence>
<reference evidence="2" key="1">
    <citation type="submission" date="2025-08" db="UniProtKB">
        <authorList>
            <consortium name="Ensembl"/>
        </authorList>
    </citation>
    <scope>IDENTIFICATION</scope>
</reference>
<dbReference type="GeneTree" id="ENSGT00940000161928"/>
<organism evidence="2 3">
    <name type="scientific">Leptobrachium leishanense</name>
    <name type="common">Leishan spiny toad</name>
    <dbReference type="NCBI Taxonomy" id="445787"/>
    <lineage>
        <taxon>Eukaryota</taxon>
        <taxon>Metazoa</taxon>
        <taxon>Chordata</taxon>
        <taxon>Craniata</taxon>
        <taxon>Vertebrata</taxon>
        <taxon>Euteleostomi</taxon>
        <taxon>Amphibia</taxon>
        <taxon>Batrachia</taxon>
        <taxon>Anura</taxon>
        <taxon>Pelobatoidea</taxon>
        <taxon>Megophryidae</taxon>
        <taxon>Leptobrachium</taxon>
    </lineage>
</organism>
<dbReference type="AlphaFoldDB" id="A0A8C5M7D1"/>
<dbReference type="Proteomes" id="UP000694569">
    <property type="component" value="Unplaced"/>
</dbReference>
<dbReference type="Gene3D" id="1.25.40.20">
    <property type="entry name" value="Ankyrin repeat-containing domain"/>
    <property type="match status" value="1"/>
</dbReference>
<dbReference type="Ensembl" id="ENSLLET00000008126.1">
    <property type="protein sequence ID" value="ENSLLEP00000007810.1"/>
    <property type="gene ID" value="ENSLLEG00000004941.1"/>
</dbReference>
<sequence>MCHWVHPFCDTLCCKLLSTVSLPHLVLSVRKGNTKELQFLLQNMTSCEFNVNSFNLKLRKLLVKFGADIRLANREGWSSLHIAACGGQQDIVLYLITKAKYSSSSQGGGGVLMK</sequence>
<keyword evidence="3" id="KW-1185">Reference proteome</keyword>
<dbReference type="SUPFAM" id="SSF48403">
    <property type="entry name" value="Ankyrin repeat"/>
    <property type="match status" value="1"/>
</dbReference>
<dbReference type="InterPro" id="IPR002110">
    <property type="entry name" value="Ankyrin_rpt"/>
</dbReference>
<accession>A0A8C5M7D1</accession>
<evidence type="ECO:0000313" key="2">
    <source>
        <dbReference type="Ensembl" id="ENSLLEP00000007810.1"/>
    </source>
</evidence>
<dbReference type="Pfam" id="PF12796">
    <property type="entry name" value="Ank_2"/>
    <property type="match status" value="1"/>
</dbReference>
<keyword evidence="1" id="KW-0732">Signal</keyword>
<feature type="signal peptide" evidence="1">
    <location>
        <begin position="1"/>
        <end position="28"/>
    </location>
</feature>
<protein>
    <submittedName>
        <fullName evidence="2">Uncharacterized protein</fullName>
    </submittedName>
</protein>
<dbReference type="InterPro" id="IPR036770">
    <property type="entry name" value="Ankyrin_rpt-contain_sf"/>
</dbReference>
<feature type="chain" id="PRO_5034268079" evidence="1">
    <location>
        <begin position="29"/>
        <end position="114"/>
    </location>
</feature>